<reference evidence="1" key="2">
    <citation type="journal article" date="2015" name="Data Brief">
        <title>Shoot transcriptome of the giant reed, Arundo donax.</title>
        <authorList>
            <person name="Barrero R.A."/>
            <person name="Guerrero F.D."/>
            <person name="Moolhuijzen P."/>
            <person name="Goolsby J.A."/>
            <person name="Tidwell J."/>
            <person name="Bellgard S.E."/>
            <person name="Bellgard M.I."/>
        </authorList>
    </citation>
    <scope>NUCLEOTIDE SEQUENCE</scope>
    <source>
        <tissue evidence="1">Shoot tissue taken approximately 20 cm above the soil surface</tissue>
    </source>
</reference>
<dbReference type="AlphaFoldDB" id="A0A0A8YH74"/>
<accession>A0A0A8YH74</accession>
<organism evidence="1">
    <name type="scientific">Arundo donax</name>
    <name type="common">Giant reed</name>
    <name type="synonym">Donax arundinaceus</name>
    <dbReference type="NCBI Taxonomy" id="35708"/>
    <lineage>
        <taxon>Eukaryota</taxon>
        <taxon>Viridiplantae</taxon>
        <taxon>Streptophyta</taxon>
        <taxon>Embryophyta</taxon>
        <taxon>Tracheophyta</taxon>
        <taxon>Spermatophyta</taxon>
        <taxon>Magnoliopsida</taxon>
        <taxon>Liliopsida</taxon>
        <taxon>Poales</taxon>
        <taxon>Poaceae</taxon>
        <taxon>PACMAD clade</taxon>
        <taxon>Arundinoideae</taxon>
        <taxon>Arundineae</taxon>
        <taxon>Arundo</taxon>
    </lineage>
</organism>
<reference evidence="1" key="1">
    <citation type="submission" date="2014-09" db="EMBL/GenBank/DDBJ databases">
        <authorList>
            <person name="Magalhaes I.L.F."/>
            <person name="Oliveira U."/>
            <person name="Santos F.R."/>
            <person name="Vidigal T.H.D.A."/>
            <person name="Brescovit A.D."/>
            <person name="Santos A.J."/>
        </authorList>
    </citation>
    <scope>NUCLEOTIDE SEQUENCE</scope>
    <source>
        <tissue evidence="1">Shoot tissue taken approximately 20 cm above the soil surface</tissue>
    </source>
</reference>
<evidence type="ECO:0000313" key="1">
    <source>
        <dbReference type="EMBL" id="JAD24740.1"/>
    </source>
</evidence>
<sequence>MGTKFIWVVKWVDVPTEKLKTYRIHSSNFLQHKT</sequence>
<proteinExistence type="predicted"/>
<dbReference type="EMBL" id="GBRH01273155">
    <property type="protein sequence ID" value="JAD24740.1"/>
    <property type="molecule type" value="Transcribed_RNA"/>
</dbReference>
<protein>
    <submittedName>
        <fullName evidence="1">Uncharacterized protein</fullName>
    </submittedName>
</protein>
<name>A0A0A8YH74_ARUDO</name>